<dbReference type="GO" id="GO:0005737">
    <property type="term" value="C:cytoplasm"/>
    <property type="evidence" value="ECO:0007669"/>
    <property type="project" value="UniProtKB-ARBA"/>
</dbReference>
<sequence>MSEALKDKISITLNQNPKPLIPKEEITFGKYFTDHMLEMRWSAKGGWKKPEIKPYGPLMLDPASLVLHYGLECFEGMKAYRKNDGEVVLFRPEMNMKRLNTSAERLMLPTFDTDLVLEGIKELVRLDSRWIYKDEGYSLYIRPTMIGSEATLNMTSSGEAILYVICCPVGPYFGSAVTLLANTEDVRAWPGGVGSKKVGGNYAPCIKPAYDARAKGADQVLWLLGDDHKVTEAGTMNFMVYWINSDGDRELITAPLDGTILPGITRDSLLHIAGKIEGVKVTERIFTMSELIKAQSENRLLECFGCGTACIVSPVKAIIYDSKTYKVPLDPNNASAQYSPLARKLYDQLLFIQYGKSDEYQSWTPSIKL</sequence>
<keyword evidence="8" id="KW-0100">Branched-chain amino acid biosynthesis</keyword>
<dbReference type="SUPFAM" id="SSF56752">
    <property type="entry name" value="D-aminoacid aminotransferase-like PLP-dependent enzymes"/>
    <property type="match status" value="1"/>
</dbReference>
<protein>
    <recommendedName>
        <fullName evidence="3">branched-chain-amino-acid transaminase</fullName>
        <ecNumber evidence="3">2.6.1.42</ecNumber>
    </recommendedName>
</protein>
<evidence type="ECO:0000256" key="2">
    <source>
        <dbReference type="ARBA" id="ARBA00009320"/>
    </source>
</evidence>
<dbReference type="Pfam" id="PF01063">
    <property type="entry name" value="Aminotran_4"/>
    <property type="match status" value="1"/>
</dbReference>
<dbReference type="Proteomes" id="UP001150538">
    <property type="component" value="Unassembled WGS sequence"/>
</dbReference>
<dbReference type="Gene3D" id="3.20.10.10">
    <property type="entry name" value="D-amino Acid Aminotransferase, subunit A, domain 2"/>
    <property type="match status" value="1"/>
</dbReference>
<evidence type="ECO:0000313" key="11">
    <source>
        <dbReference type="Proteomes" id="UP001150538"/>
    </source>
</evidence>
<dbReference type="GO" id="GO:0008652">
    <property type="term" value="P:amino acid biosynthetic process"/>
    <property type="evidence" value="ECO:0007669"/>
    <property type="project" value="UniProtKB-KW"/>
</dbReference>
<dbReference type="AlphaFoldDB" id="A0A9W7ZZ58"/>
<keyword evidence="6 10" id="KW-0808">Transferase</keyword>
<dbReference type="PANTHER" id="PTHR11825">
    <property type="entry name" value="SUBGROUP IIII AMINOTRANSFERASE"/>
    <property type="match status" value="1"/>
</dbReference>
<keyword evidence="7" id="KW-0663">Pyridoxal phosphate</keyword>
<evidence type="ECO:0000256" key="1">
    <source>
        <dbReference type="ARBA" id="ARBA00001933"/>
    </source>
</evidence>
<dbReference type="PANTHER" id="PTHR11825:SF44">
    <property type="entry name" value="BRANCHED-CHAIN-AMINO-ACID AMINOTRANSFERASE"/>
    <property type="match status" value="1"/>
</dbReference>
<dbReference type="InterPro" id="IPR043131">
    <property type="entry name" value="BCAT-like_N"/>
</dbReference>
<dbReference type="InterPro" id="IPR005786">
    <property type="entry name" value="B_amino_transII"/>
</dbReference>
<dbReference type="NCBIfam" id="TIGR01123">
    <property type="entry name" value="ilvE_II"/>
    <property type="match status" value="1"/>
</dbReference>
<dbReference type="OrthoDB" id="1732691at2759"/>
<evidence type="ECO:0000256" key="4">
    <source>
        <dbReference type="ARBA" id="ARBA00022576"/>
    </source>
</evidence>
<evidence type="ECO:0000256" key="6">
    <source>
        <dbReference type="ARBA" id="ARBA00022679"/>
    </source>
</evidence>
<evidence type="ECO:0000256" key="3">
    <source>
        <dbReference type="ARBA" id="ARBA00013053"/>
    </source>
</evidence>
<keyword evidence="4 10" id="KW-0032">Aminotransferase</keyword>
<name>A0A9W7ZZ58_9FUNG</name>
<dbReference type="GO" id="GO:0004084">
    <property type="term" value="F:branched-chain-amino-acid transaminase activity"/>
    <property type="evidence" value="ECO:0007669"/>
    <property type="project" value="UniProtKB-EC"/>
</dbReference>
<dbReference type="EMBL" id="JANBPU010000110">
    <property type="protein sequence ID" value="KAJ1916235.1"/>
    <property type="molecule type" value="Genomic_DNA"/>
</dbReference>
<dbReference type="EC" id="2.6.1.42" evidence="3"/>
<reference evidence="10" key="1">
    <citation type="submission" date="2022-07" db="EMBL/GenBank/DDBJ databases">
        <title>Phylogenomic reconstructions and comparative analyses of Kickxellomycotina fungi.</title>
        <authorList>
            <person name="Reynolds N.K."/>
            <person name="Stajich J.E."/>
            <person name="Barry K."/>
            <person name="Grigoriev I.V."/>
            <person name="Crous P."/>
            <person name="Smith M.E."/>
        </authorList>
    </citation>
    <scope>NUCLEOTIDE SEQUENCE</scope>
    <source>
        <strain evidence="10">NBRC 100468</strain>
    </source>
</reference>
<keyword evidence="5" id="KW-0028">Amino-acid biosynthesis</keyword>
<evidence type="ECO:0000256" key="7">
    <source>
        <dbReference type="ARBA" id="ARBA00022898"/>
    </source>
</evidence>
<dbReference type="InterPro" id="IPR036038">
    <property type="entry name" value="Aminotransferase-like"/>
</dbReference>
<dbReference type="InterPro" id="IPR033939">
    <property type="entry name" value="BCAT_family"/>
</dbReference>
<keyword evidence="11" id="KW-1185">Reference proteome</keyword>
<gene>
    <name evidence="10" type="primary">BAT2_2</name>
    <name evidence="10" type="ORF">H4219_003903</name>
</gene>
<dbReference type="CDD" id="cd01557">
    <property type="entry name" value="BCAT_beta_family"/>
    <property type="match status" value="1"/>
</dbReference>
<feature type="modified residue" description="N6-(pyridoxal phosphate)lysine" evidence="9">
    <location>
        <position position="197"/>
    </location>
</feature>
<dbReference type="PIRSF" id="PIRSF006468">
    <property type="entry name" value="BCAT1"/>
    <property type="match status" value="1"/>
</dbReference>
<evidence type="ECO:0000313" key="10">
    <source>
        <dbReference type="EMBL" id="KAJ1916235.1"/>
    </source>
</evidence>
<accession>A0A9W7ZZ58</accession>
<dbReference type="FunFam" id="3.20.10.10:FF:000004">
    <property type="entry name" value="Branched-chain-amino-acid aminotransferase"/>
    <property type="match status" value="1"/>
</dbReference>
<comment type="caution">
    <text evidence="10">The sequence shown here is derived from an EMBL/GenBank/DDBJ whole genome shotgun (WGS) entry which is preliminary data.</text>
</comment>
<evidence type="ECO:0000256" key="8">
    <source>
        <dbReference type="ARBA" id="ARBA00023304"/>
    </source>
</evidence>
<dbReference type="GO" id="GO:0009082">
    <property type="term" value="P:branched-chain amino acid biosynthetic process"/>
    <property type="evidence" value="ECO:0007669"/>
    <property type="project" value="UniProtKB-KW"/>
</dbReference>
<comment type="cofactor">
    <cofactor evidence="1">
        <name>pyridoxal 5'-phosphate</name>
        <dbReference type="ChEBI" id="CHEBI:597326"/>
    </cofactor>
</comment>
<evidence type="ECO:0000256" key="9">
    <source>
        <dbReference type="PIRSR" id="PIRSR006468-1"/>
    </source>
</evidence>
<comment type="similarity">
    <text evidence="2">Belongs to the class-IV pyridoxal-phosphate-dependent aminotransferase family.</text>
</comment>
<dbReference type="FunFam" id="3.30.470.10:FF:000005">
    <property type="entry name" value="Branched-chain-amino-acid aminotransferase"/>
    <property type="match status" value="1"/>
</dbReference>
<proteinExistence type="inferred from homology"/>
<dbReference type="InterPro" id="IPR043132">
    <property type="entry name" value="BCAT-like_C"/>
</dbReference>
<evidence type="ECO:0000256" key="5">
    <source>
        <dbReference type="ARBA" id="ARBA00022605"/>
    </source>
</evidence>
<dbReference type="Gene3D" id="3.30.470.10">
    <property type="match status" value="1"/>
</dbReference>
<organism evidence="10 11">
    <name type="scientific">Mycoemilia scoparia</name>
    <dbReference type="NCBI Taxonomy" id="417184"/>
    <lineage>
        <taxon>Eukaryota</taxon>
        <taxon>Fungi</taxon>
        <taxon>Fungi incertae sedis</taxon>
        <taxon>Zoopagomycota</taxon>
        <taxon>Kickxellomycotina</taxon>
        <taxon>Kickxellomycetes</taxon>
        <taxon>Kickxellales</taxon>
        <taxon>Kickxellaceae</taxon>
        <taxon>Mycoemilia</taxon>
    </lineage>
</organism>
<dbReference type="InterPro" id="IPR001544">
    <property type="entry name" value="Aminotrans_IV"/>
</dbReference>
<dbReference type="NCBIfam" id="NF009897">
    <property type="entry name" value="PRK13357.1"/>
    <property type="match status" value="1"/>
</dbReference>